<dbReference type="AlphaFoldDB" id="A0A371DAI2"/>
<reference evidence="1 2" key="1">
    <citation type="journal article" date="2018" name="Biotechnol. Biofuels">
        <title>Integrative visual omics of the white-rot fungus Polyporus brumalis exposes the biotechnological potential of its oxidative enzymes for delignifying raw plant biomass.</title>
        <authorList>
            <person name="Miyauchi S."/>
            <person name="Rancon A."/>
            <person name="Drula E."/>
            <person name="Hage H."/>
            <person name="Chaduli D."/>
            <person name="Favel A."/>
            <person name="Grisel S."/>
            <person name="Henrissat B."/>
            <person name="Herpoel-Gimbert I."/>
            <person name="Ruiz-Duenas F.J."/>
            <person name="Chevret D."/>
            <person name="Hainaut M."/>
            <person name="Lin J."/>
            <person name="Wang M."/>
            <person name="Pangilinan J."/>
            <person name="Lipzen A."/>
            <person name="Lesage-Meessen L."/>
            <person name="Navarro D."/>
            <person name="Riley R."/>
            <person name="Grigoriev I.V."/>
            <person name="Zhou S."/>
            <person name="Raouche S."/>
            <person name="Rosso M.N."/>
        </authorList>
    </citation>
    <scope>NUCLEOTIDE SEQUENCE [LARGE SCALE GENOMIC DNA]</scope>
    <source>
        <strain evidence="1 2">BRFM 1820</strain>
    </source>
</reference>
<sequence>MTASTIDPTPERRMSIGLAAAHAVKATGLLWQAVESDGAIGITHSFAQDVESIGYVILYSLYKHAVEDSQVSDDLRAELSKEFAGFFSAGSITCLLSKRALRFPPGQYADENFLHLEVACQWPFDEVYPLWINMLRKAALALPGAQGDEEELRTNY</sequence>
<organism evidence="1 2">
    <name type="scientific">Lentinus brumalis</name>
    <dbReference type="NCBI Taxonomy" id="2498619"/>
    <lineage>
        <taxon>Eukaryota</taxon>
        <taxon>Fungi</taxon>
        <taxon>Dikarya</taxon>
        <taxon>Basidiomycota</taxon>
        <taxon>Agaricomycotina</taxon>
        <taxon>Agaricomycetes</taxon>
        <taxon>Polyporales</taxon>
        <taxon>Polyporaceae</taxon>
        <taxon>Lentinus</taxon>
    </lineage>
</organism>
<gene>
    <name evidence="1" type="ORF">OH76DRAFT_1472010</name>
</gene>
<protein>
    <submittedName>
        <fullName evidence="1">Uncharacterized protein</fullName>
    </submittedName>
</protein>
<keyword evidence="2" id="KW-1185">Reference proteome</keyword>
<accession>A0A371DAI2</accession>
<evidence type="ECO:0000313" key="2">
    <source>
        <dbReference type="Proteomes" id="UP000256964"/>
    </source>
</evidence>
<name>A0A371DAI2_9APHY</name>
<dbReference type="EMBL" id="KZ857405">
    <property type="protein sequence ID" value="RDX49502.1"/>
    <property type="molecule type" value="Genomic_DNA"/>
</dbReference>
<proteinExistence type="predicted"/>
<dbReference type="Proteomes" id="UP000256964">
    <property type="component" value="Unassembled WGS sequence"/>
</dbReference>
<evidence type="ECO:0000313" key="1">
    <source>
        <dbReference type="EMBL" id="RDX49502.1"/>
    </source>
</evidence>
<dbReference type="OrthoDB" id="2755751at2759"/>